<name>A0A2J8SRE8_PONAB</name>
<feature type="region of interest" description="Disordered" evidence="1">
    <location>
        <begin position="1"/>
        <end position="42"/>
    </location>
</feature>
<gene>
    <name evidence="2" type="ORF">CR201_G0041021</name>
</gene>
<sequence length="42" mass="4447">MFLGTGEPASETSHLISLSREKWPPGGPSGRQGACLWAAEHP</sequence>
<organism evidence="2">
    <name type="scientific">Pongo abelii</name>
    <name type="common">Sumatran orangutan</name>
    <name type="synonym">Pongo pygmaeus abelii</name>
    <dbReference type="NCBI Taxonomy" id="9601"/>
    <lineage>
        <taxon>Eukaryota</taxon>
        <taxon>Metazoa</taxon>
        <taxon>Chordata</taxon>
        <taxon>Craniata</taxon>
        <taxon>Vertebrata</taxon>
        <taxon>Euteleostomi</taxon>
        <taxon>Mammalia</taxon>
        <taxon>Eutheria</taxon>
        <taxon>Euarchontoglires</taxon>
        <taxon>Primates</taxon>
        <taxon>Haplorrhini</taxon>
        <taxon>Catarrhini</taxon>
        <taxon>Hominidae</taxon>
        <taxon>Pongo</taxon>
    </lineage>
</organism>
<accession>A0A2J8SRE8</accession>
<reference evidence="2" key="1">
    <citation type="submission" date="2017-12" db="EMBL/GenBank/DDBJ databases">
        <title>High-resolution comparative analysis of great ape genomes.</title>
        <authorList>
            <person name="Pollen A."/>
            <person name="Hastie A."/>
            <person name="Hormozdiari F."/>
            <person name="Dougherty M."/>
            <person name="Liu R."/>
            <person name="Chaisson M."/>
            <person name="Hoppe E."/>
            <person name="Hill C."/>
            <person name="Pang A."/>
            <person name="Hillier L."/>
            <person name="Baker C."/>
            <person name="Armstrong J."/>
            <person name="Shendure J."/>
            <person name="Paten B."/>
            <person name="Wilson R."/>
            <person name="Chao H."/>
            <person name="Schneider V."/>
            <person name="Ventura M."/>
            <person name="Kronenberg Z."/>
            <person name="Murali S."/>
            <person name="Gordon D."/>
            <person name="Cantsilieris S."/>
            <person name="Munson K."/>
            <person name="Nelson B."/>
            <person name="Raja A."/>
            <person name="Underwood J."/>
            <person name="Diekhans M."/>
            <person name="Fiddes I."/>
            <person name="Haussler D."/>
            <person name="Eichler E."/>
        </authorList>
    </citation>
    <scope>NUCLEOTIDE SEQUENCE [LARGE SCALE GENOMIC DNA]</scope>
    <source>
        <strain evidence="2">Susie</strain>
    </source>
</reference>
<proteinExistence type="predicted"/>
<evidence type="ECO:0000313" key="2">
    <source>
        <dbReference type="EMBL" id="PNJ23350.1"/>
    </source>
</evidence>
<protein>
    <submittedName>
        <fullName evidence="2">IQCE isoform 4</fullName>
    </submittedName>
</protein>
<evidence type="ECO:0000256" key="1">
    <source>
        <dbReference type="SAM" id="MobiDB-lite"/>
    </source>
</evidence>
<comment type="caution">
    <text evidence="2">The sequence shown here is derived from an EMBL/GenBank/DDBJ whole genome shotgun (WGS) entry which is preliminary data.</text>
</comment>
<dbReference type="AlphaFoldDB" id="A0A2J8SRE8"/>
<dbReference type="EMBL" id="NDHI03003553">
    <property type="protein sequence ID" value="PNJ23350.1"/>
    <property type="molecule type" value="Genomic_DNA"/>
</dbReference>